<evidence type="ECO:0008006" key="12">
    <source>
        <dbReference type="Google" id="ProtNLM"/>
    </source>
</evidence>
<dbReference type="InterPro" id="IPR013786">
    <property type="entry name" value="AcylCoA_DH/ox_N"/>
</dbReference>
<comment type="similarity">
    <text evidence="2 6">Belongs to the acyl-CoA dehydrogenase family.</text>
</comment>
<dbReference type="RefSeq" id="WP_159478891.1">
    <property type="nucleotide sequence ID" value="NZ_BAAATH010000029.1"/>
</dbReference>
<dbReference type="Gene3D" id="1.20.140.10">
    <property type="entry name" value="Butyryl-CoA Dehydrogenase, subunit A, domain 3"/>
    <property type="match status" value="1"/>
</dbReference>
<dbReference type="OrthoDB" id="6637748at2"/>
<evidence type="ECO:0000313" key="10">
    <source>
        <dbReference type="EMBL" id="GFE08222.1"/>
    </source>
</evidence>
<comment type="caution">
    <text evidence="10">The sequence shown here is derived from an EMBL/GenBank/DDBJ whole genome shotgun (WGS) entry which is preliminary data.</text>
</comment>
<comment type="cofactor">
    <cofactor evidence="1 6">
        <name>FAD</name>
        <dbReference type="ChEBI" id="CHEBI:57692"/>
    </cofactor>
</comment>
<evidence type="ECO:0000256" key="2">
    <source>
        <dbReference type="ARBA" id="ARBA00009347"/>
    </source>
</evidence>
<proteinExistence type="inferred from homology"/>
<dbReference type="PANTHER" id="PTHR48083">
    <property type="entry name" value="MEDIUM-CHAIN SPECIFIC ACYL-COA DEHYDROGENASE, MITOCHONDRIAL-RELATED"/>
    <property type="match status" value="1"/>
</dbReference>
<dbReference type="Pfam" id="PF02770">
    <property type="entry name" value="Acyl-CoA_dh_M"/>
    <property type="match status" value="1"/>
</dbReference>
<keyword evidence="3 6" id="KW-0285">Flavoprotein</keyword>
<dbReference type="InterPro" id="IPR006091">
    <property type="entry name" value="Acyl-CoA_Oxase/DH_mid-dom"/>
</dbReference>
<keyword evidence="4 6" id="KW-0274">FAD</keyword>
<dbReference type="InterPro" id="IPR050741">
    <property type="entry name" value="Acyl-CoA_dehydrogenase"/>
</dbReference>
<dbReference type="GO" id="GO:0050660">
    <property type="term" value="F:flavin adenine dinucleotide binding"/>
    <property type="evidence" value="ECO:0007669"/>
    <property type="project" value="InterPro"/>
</dbReference>
<name>A0A640SCN3_9ACTN</name>
<organism evidence="10 11">
    <name type="scientific">Streptomyces caniferus</name>
    <dbReference type="NCBI Taxonomy" id="285557"/>
    <lineage>
        <taxon>Bacteria</taxon>
        <taxon>Bacillati</taxon>
        <taxon>Actinomycetota</taxon>
        <taxon>Actinomycetes</taxon>
        <taxon>Kitasatosporales</taxon>
        <taxon>Streptomycetaceae</taxon>
        <taxon>Streptomyces</taxon>
    </lineage>
</organism>
<dbReference type="Pfam" id="PF02771">
    <property type="entry name" value="Acyl-CoA_dh_N"/>
    <property type="match status" value="1"/>
</dbReference>
<dbReference type="InterPro" id="IPR009075">
    <property type="entry name" value="AcylCo_DH/oxidase_C"/>
</dbReference>
<dbReference type="AlphaFoldDB" id="A0A640SCN3"/>
<evidence type="ECO:0000256" key="3">
    <source>
        <dbReference type="ARBA" id="ARBA00022630"/>
    </source>
</evidence>
<feature type="domain" description="Acyl-CoA dehydrogenase/oxidase N-terminal" evidence="9">
    <location>
        <begin position="52"/>
        <end position="131"/>
    </location>
</feature>
<accession>A0A640SCN3</accession>
<dbReference type="GO" id="GO:0033539">
    <property type="term" value="P:fatty acid beta-oxidation using acyl-CoA dehydrogenase"/>
    <property type="evidence" value="ECO:0007669"/>
    <property type="project" value="TreeGrafter"/>
</dbReference>
<feature type="domain" description="Acyl-CoA dehydrogenase/oxidase C-terminal" evidence="7">
    <location>
        <begin position="276"/>
        <end position="415"/>
    </location>
</feature>
<evidence type="ECO:0000256" key="4">
    <source>
        <dbReference type="ARBA" id="ARBA00022827"/>
    </source>
</evidence>
<dbReference type="Pfam" id="PF00441">
    <property type="entry name" value="Acyl-CoA_dh_1"/>
    <property type="match status" value="1"/>
</dbReference>
<dbReference type="PANTHER" id="PTHR48083:SF31">
    <property type="entry name" value="ACYL-COA DEHYDROGENASE FADE10-RELATED"/>
    <property type="match status" value="1"/>
</dbReference>
<dbReference type="Gene3D" id="1.10.540.10">
    <property type="entry name" value="Acyl-CoA dehydrogenase/oxidase, N-terminal domain"/>
    <property type="match status" value="1"/>
</dbReference>
<dbReference type="SUPFAM" id="SSF56645">
    <property type="entry name" value="Acyl-CoA dehydrogenase NM domain-like"/>
    <property type="match status" value="1"/>
</dbReference>
<dbReference type="InterPro" id="IPR036250">
    <property type="entry name" value="AcylCo_DH-like_C"/>
</dbReference>
<dbReference type="GO" id="GO:0005737">
    <property type="term" value="C:cytoplasm"/>
    <property type="evidence" value="ECO:0007669"/>
    <property type="project" value="TreeGrafter"/>
</dbReference>
<dbReference type="InterPro" id="IPR046373">
    <property type="entry name" value="Acyl-CoA_Oxase/DH_mid-dom_sf"/>
</dbReference>
<dbReference type="CDD" id="cd00567">
    <property type="entry name" value="ACAD"/>
    <property type="match status" value="1"/>
</dbReference>
<evidence type="ECO:0000313" key="11">
    <source>
        <dbReference type="Proteomes" id="UP000435837"/>
    </source>
</evidence>
<evidence type="ECO:0000259" key="9">
    <source>
        <dbReference type="Pfam" id="PF02771"/>
    </source>
</evidence>
<evidence type="ECO:0000256" key="5">
    <source>
        <dbReference type="ARBA" id="ARBA00023002"/>
    </source>
</evidence>
<dbReference type="SUPFAM" id="SSF47203">
    <property type="entry name" value="Acyl-CoA dehydrogenase C-terminal domain-like"/>
    <property type="match status" value="1"/>
</dbReference>
<dbReference type="GO" id="GO:0003995">
    <property type="term" value="F:acyl-CoA dehydrogenase activity"/>
    <property type="evidence" value="ECO:0007669"/>
    <property type="project" value="TreeGrafter"/>
</dbReference>
<dbReference type="Gene3D" id="2.40.110.10">
    <property type="entry name" value="Butyryl-CoA Dehydrogenase, subunit A, domain 2"/>
    <property type="match status" value="1"/>
</dbReference>
<dbReference type="InterPro" id="IPR009100">
    <property type="entry name" value="AcylCoA_DH/oxidase_NM_dom_sf"/>
</dbReference>
<reference evidence="10 11" key="1">
    <citation type="submission" date="2019-12" db="EMBL/GenBank/DDBJ databases">
        <title>Whole genome shotgun sequence of Streptomyces caniferus NBRC 15389.</title>
        <authorList>
            <person name="Ichikawa N."/>
            <person name="Kimura A."/>
            <person name="Kitahashi Y."/>
            <person name="Komaki H."/>
            <person name="Tamura T."/>
        </authorList>
    </citation>
    <scope>NUCLEOTIDE SEQUENCE [LARGE SCALE GENOMIC DNA]</scope>
    <source>
        <strain evidence="10 11">NBRC 15389</strain>
    </source>
</reference>
<evidence type="ECO:0000256" key="1">
    <source>
        <dbReference type="ARBA" id="ARBA00001974"/>
    </source>
</evidence>
<gene>
    <name evidence="10" type="ORF">Scani_44900</name>
</gene>
<keyword evidence="5 6" id="KW-0560">Oxidoreductase</keyword>
<evidence type="ECO:0000259" key="7">
    <source>
        <dbReference type="Pfam" id="PF00441"/>
    </source>
</evidence>
<protein>
    <recommendedName>
        <fullName evidence="12">Acyl-CoA dehydrogenase</fullName>
    </recommendedName>
</protein>
<evidence type="ECO:0000256" key="6">
    <source>
        <dbReference type="RuleBase" id="RU362125"/>
    </source>
</evidence>
<dbReference type="InterPro" id="IPR037069">
    <property type="entry name" value="AcylCoA_DH/ox_N_sf"/>
</dbReference>
<evidence type="ECO:0000259" key="8">
    <source>
        <dbReference type="Pfam" id="PF02770"/>
    </source>
</evidence>
<dbReference type="Proteomes" id="UP000435837">
    <property type="component" value="Unassembled WGS sequence"/>
</dbReference>
<dbReference type="EMBL" id="BLIN01000005">
    <property type="protein sequence ID" value="GFE08222.1"/>
    <property type="molecule type" value="Genomic_DNA"/>
</dbReference>
<feature type="domain" description="Acyl-CoA oxidase/dehydrogenase middle" evidence="8">
    <location>
        <begin position="160"/>
        <end position="251"/>
    </location>
</feature>
<sequence length="587" mass="64763">MNERPLNPWYSDETPSFLEHLYRGELRWDLISRFPRQDPADREAGDRALTAFSDLLRERVDPVEVDATGVLPPELPEALAAGGFDRLQVPPSLGGLGLSALNTFRVVEAAAGWSMPTAQILSVQNTIGVGPFLPALPPGPLRDTVEARTRSGVFSGNGDTEPQGAANHKRFTTATPTEDGAAFLLNGEKVFTGNAPIAAMVNVTATVREGDSERVRLFFVDTDSPGFRVSAHHEFMGLKGFPSGALTFEDVRVPAHMMMVEGEHNRRLTPELYRRLVVGRVHTIGAPSLAFSRLCLEWARDFVNRRQIDERPLGSYDEIQRNVADTLSEVFALETLTQWCLLAEDQVPANPGFEQVAAKNLTSLTAWRVVERTMALYGAEGYETERSKARRGVPPVPLERAFREARGLRISGGVDFMMDIWMAHKAVFWCYYPLPANAEAIEAEPDLSCLDEADLTEANLDHLRFAVTGTKTFARTCLELARRYPDQDELFEQERLLIPLTQIGNELLLMSLVLGRTSSLGTSGPQSTQDLADVYCAQARLRIADAWRRHHAADSPAASRAAGQWLSGERWADLLPDMPGDASPAGK</sequence>